<comment type="caution">
    <text evidence="4">The sequence shown here is derived from an EMBL/GenBank/DDBJ whole genome shotgun (WGS) entry which is preliminary data.</text>
</comment>
<dbReference type="InterPro" id="IPR013120">
    <property type="entry name" value="FAR_NAD-bd"/>
</dbReference>
<evidence type="ECO:0000256" key="2">
    <source>
        <dbReference type="ARBA" id="ARBA00022553"/>
    </source>
</evidence>
<evidence type="ECO:0000313" key="5">
    <source>
        <dbReference type="Proteomes" id="UP000758603"/>
    </source>
</evidence>
<dbReference type="SUPFAM" id="SSF56801">
    <property type="entry name" value="Acetyl-CoA synthetase-like"/>
    <property type="match status" value="1"/>
</dbReference>
<dbReference type="PROSITE" id="PS50075">
    <property type="entry name" value="CARRIER"/>
    <property type="match status" value="1"/>
</dbReference>
<dbReference type="InterPro" id="IPR009081">
    <property type="entry name" value="PP-bd_ACP"/>
</dbReference>
<dbReference type="PANTHER" id="PTHR43439:SF2">
    <property type="entry name" value="ENZYME, PUTATIVE (JCVI)-RELATED"/>
    <property type="match status" value="1"/>
</dbReference>
<evidence type="ECO:0000313" key="4">
    <source>
        <dbReference type="EMBL" id="KAH6644984.1"/>
    </source>
</evidence>
<evidence type="ECO:0000256" key="1">
    <source>
        <dbReference type="ARBA" id="ARBA00022450"/>
    </source>
</evidence>
<dbReference type="InterPro" id="IPR000873">
    <property type="entry name" value="AMP-dep_synth/lig_dom"/>
</dbReference>
<keyword evidence="1" id="KW-0596">Phosphopantetheine</keyword>
<dbReference type="EMBL" id="JAGPXC010000012">
    <property type="protein sequence ID" value="KAH6644984.1"/>
    <property type="molecule type" value="Genomic_DNA"/>
</dbReference>
<dbReference type="Pfam" id="PF07993">
    <property type="entry name" value="NAD_binding_4"/>
    <property type="match status" value="1"/>
</dbReference>
<dbReference type="AlphaFoldDB" id="A0A9P8RFP0"/>
<protein>
    <recommendedName>
        <fullName evidence="3">Carrier domain-containing protein</fullName>
    </recommendedName>
</protein>
<keyword evidence="5" id="KW-1185">Reference proteome</keyword>
<dbReference type="InterPro" id="IPR051414">
    <property type="entry name" value="Adenylate-forming_Reductase"/>
</dbReference>
<dbReference type="Pfam" id="PF00501">
    <property type="entry name" value="AMP-binding"/>
    <property type="match status" value="1"/>
</dbReference>
<sequence>MTPFRQRLLPSLLDEIAAADPGRILYSVPRTNYPKDGFVDIDAKTFARAVDRCAWYIEDTIGRGEGFPTLTYLGPQDIVYGILLLASVKTGYKLLLNSARNTLEAHLRLLEQTECNTFLHPPSYYPLSVVEKILSARKMRVVDIPGPEHWLEDGHALQYTCNKSFAEARLEPFTILHTSGSTGMPKPITQTHATVAAQDALASLPSLGLEPGFPAMCTGTRMYIAVPIIHCAGLLMFLSAIYAKYTVVLGPFPPSAEVINAVHVHGNVQHSVLSPASLVDLVENLEYLDNLTLLKQVTYGGGPLPKEIGEIVSTRTRLFAALGSTECGPIASVLNEPQDWAYLRNSPVLGDEFREISKGLYEHIIVRDPKYEAFQGVFGTFPACRNEGRVDDVIVFSTGEKLNPIDMENDINKNRSVSSALVTGVGRFQSGLLIEAVKPPTSDIDKNELLSIIWPSVEAANKQSPSHARIHRDMVIFTTTQKPMLRAGKGTVQRQLTIEMYADELNALYEASDETSSIFTDAATEDYLIDDAESTKKYADAKEFVSDGCNVSVALKNMIAQATEIDVNQISPDTNLFELGLDSLQVILIAKEIKKLLFDRGVRQKFEAKTLYSNPSISSHACAREPAPVALEGAVVLLTGSTGSLGSYVLDLLLRNIAIRHVYCLNRGPESGRRQKESQSAKKLQALADNVEFYTADLSRPYFGLAIKEYRILLREVTIVIHNAWQVDFNLNIDSFADHIGAVRRFIDFSTQSRYGAKITFVSSVSTLGGLLHNSAHGAPNLERMFDDWDAPEPTGYGQSKFIAERLLDTAAREAEVPAILLRVGQVASPTTDAGIWPKQEWLPSLIASSRFLGELPPSIGKVSAIDWIPVNDLSHSIVEIATSQSAAKLTEQGAVVYHVVNPRKTSWETLASIFQKYWASDKAVKMVSLETWVESLRKSASAFSVETTSQNPAVKLLDFFEGLVSDSAGPPVLNTRNAIEASPTLAGMDEIQTWHIENWMRQWGF</sequence>
<dbReference type="RefSeq" id="XP_045951498.1">
    <property type="nucleotide sequence ID" value="XM_046108454.1"/>
</dbReference>
<dbReference type="PROSITE" id="PS00012">
    <property type="entry name" value="PHOSPHOPANTETHEINE"/>
    <property type="match status" value="1"/>
</dbReference>
<dbReference type="SUPFAM" id="SSF47336">
    <property type="entry name" value="ACP-like"/>
    <property type="match status" value="1"/>
</dbReference>
<dbReference type="Pfam" id="PF00550">
    <property type="entry name" value="PP-binding"/>
    <property type="match status" value="1"/>
</dbReference>
<reference evidence="4" key="1">
    <citation type="journal article" date="2021" name="Nat. Commun.">
        <title>Genetic determinants of endophytism in the Arabidopsis root mycobiome.</title>
        <authorList>
            <person name="Mesny F."/>
            <person name="Miyauchi S."/>
            <person name="Thiergart T."/>
            <person name="Pickel B."/>
            <person name="Atanasova L."/>
            <person name="Karlsson M."/>
            <person name="Huettel B."/>
            <person name="Barry K.W."/>
            <person name="Haridas S."/>
            <person name="Chen C."/>
            <person name="Bauer D."/>
            <person name="Andreopoulos W."/>
            <person name="Pangilinan J."/>
            <person name="LaButti K."/>
            <person name="Riley R."/>
            <person name="Lipzen A."/>
            <person name="Clum A."/>
            <person name="Drula E."/>
            <person name="Henrissat B."/>
            <person name="Kohler A."/>
            <person name="Grigoriev I.V."/>
            <person name="Martin F.M."/>
            <person name="Hacquard S."/>
        </authorList>
    </citation>
    <scope>NUCLEOTIDE SEQUENCE</scope>
    <source>
        <strain evidence="4">MPI-SDFR-AT-0073</strain>
    </source>
</reference>
<dbReference type="SUPFAM" id="SSF51735">
    <property type="entry name" value="NAD(P)-binding Rossmann-fold domains"/>
    <property type="match status" value="1"/>
</dbReference>
<dbReference type="PANTHER" id="PTHR43439">
    <property type="entry name" value="PHENYLACETATE-COENZYME A LIGASE"/>
    <property type="match status" value="1"/>
</dbReference>
<dbReference type="Proteomes" id="UP000758603">
    <property type="component" value="Unassembled WGS sequence"/>
</dbReference>
<feature type="domain" description="Carrier" evidence="3">
    <location>
        <begin position="546"/>
        <end position="628"/>
    </location>
</feature>
<dbReference type="InterPro" id="IPR036736">
    <property type="entry name" value="ACP-like_sf"/>
</dbReference>
<dbReference type="OrthoDB" id="429813at2759"/>
<dbReference type="Pfam" id="PF23562">
    <property type="entry name" value="AMP-binding_C_3"/>
    <property type="match status" value="1"/>
</dbReference>
<proteinExistence type="predicted"/>
<dbReference type="Gene3D" id="3.40.50.12780">
    <property type="entry name" value="N-terminal domain of ligase-like"/>
    <property type="match status" value="1"/>
</dbReference>
<gene>
    <name evidence="4" type="ORF">BKA67DRAFT_664833</name>
</gene>
<dbReference type="Gene3D" id="3.40.50.720">
    <property type="entry name" value="NAD(P)-binding Rossmann-like Domain"/>
    <property type="match status" value="1"/>
</dbReference>
<dbReference type="GeneID" id="70137345"/>
<dbReference type="InterPro" id="IPR042099">
    <property type="entry name" value="ANL_N_sf"/>
</dbReference>
<dbReference type="PROSITE" id="PS00455">
    <property type="entry name" value="AMP_BINDING"/>
    <property type="match status" value="1"/>
</dbReference>
<organism evidence="4 5">
    <name type="scientific">Truncatella angustata</name>
    <dbReference type="NCBI Taxonomy" id="152316"/>
    <lineage>
        <taxon>Eukaryota</taxon>
        <taxon>Fungi</taxon>
        <taxon>Dikarya</taxon>
        <taxon>Ascomycota</taxon>
        <taxon>Pezizomycotina</taxon>
        <taxon>Sordariomycetes</taxon>
        <taxon>Xylariomycetidae</taxon>
        <taxon>Amphisphaeriales</taxon>
        <taxon>Sporocadaceae</taxon>
        <taxon>Truncatella</taxon>
    </lineage>
</organism>
<evidence type="ECO:0000259" key="3">
    <source>
        <dbReference type="PROSITE" id="PS50075"/>
    </source>
</evidence>
<accession>A0A9P8RFP0</accession>
<keyword evidence="2" id="KW-0597">Phosphoprotein</keyword>
<dbReference type="InterPro" id="IPR006162">
    <property type="entry name" value="Ppantetheine_attach_site"/>
</dbReference>
<name>A0A9P8RFP0_9PEZI</name>
<dbReference type="InterPro" id="IPR020845">
    <property type="entry name" value="AMP-binding_CS"/>
</dbReference>
<dbReference type="InterPro" id="IPR036291">
    <property type="entry name" value="NAD(P)-bd_dom_sf"/>
</dbReference>
<dbReference type="Gene3D" id="1.10.1200.10">
    <property type="entry name" value="ACP-like"/>
    <property type="match status" value="1"/>
</dbReference>